<dbReference type="OrthoDB" id="77038at2759"/>
<protein>
    <recommendedName>
        <fullName evidence="1">WRKY19-like zinc finger domain-containing protein</fullName>
    </recommendedName>
</protein>
<dbReference type="STRING" id="695850.A0A067CYV3"/>
<keyword evidence="3" id="KW-1185">Reference proteome</keyword>
<evidence type="ECO:0000313" key="3">
    <source>
        <dbReference type="Proteomes" id="UP000030745"/>
    </source>
</evidence>
<dbReference type="VEuPathDB" id="FungiDB:SPRG_01584"/>
<accession>A0A067CYV3</accession>
<sequence>MLADMFDPIPYAATALKTESFDTYELDELIQHTSFIDDAQAYYPSYPHHYMQAAYTPFQAISYQCLPVPLTRTTTEMSDSSACTDHDQYCPPRKLCAVFGCHRNVRSKGFCKRHGGGKQCCMHGCVKEAQNGNYCIGHGGGKCCKIDGCSNAAQSQGLCKAHGGGAAARRRFLPLHGGGKRCLEPGCTKGAQRGNKCAKHGGCRTCTVDDCVRTDRGGGLCEIPPQGQDRLGKTMGMCTPHVREFRNKFPTPSL</sequence>
<dbReference type="PANTHER" id="PTHR31827">
    <property type="entry name" value="EMB|CAB89363.1"/>
    <property type="match status" value="1"/>
</dbReference>
<reference evidence="2 3" key="1">
    <citation type="journal article" date="2013" name="PLoS Genet.">
        <title>Distinctive expansion of potential virulence genes in the genome of the oomycete fish pathogen Saprolegnia parasitica.</title>
        <authorList>
            <person name="Jiang R.H."/>
            <person name="de Bruijn I."/>
            <person name="Haas B.J."/>
            <person name="Belmonte R."/>
            <person name="Lobach L."/>
            <person name="Christie J."/>
            <person name="van den Ackerveken G."/>
            <person name="Bottin A."/>
            <person name="Bulone V."/>
            <person name="Diaz-Moreno S.M."/>
            <person name="Dumas B."/>
            <person name="Fan L."/>
            <person name="Gaulin E."/>
            <person name="Govers F."/>
            <person name="Grenville-Briggs L.J."/>
            <person name="Horner N.R."/>
            <person name="Levin J.Z."/>
            <person name="Mammella M."/>
            <person name="Meijer H.J."/>
            <person name="Morris P."/>
            <person name="Nusbaum C."/>
            <person name="Oome S."/>
            <person name="Phillips A.J."/>
            <person name="van Rooyen D."/>
            <person name="Rzeszutek E."/>
            <person name="Saraiva M."/>
            <person name="Secombes C.J."/>
            <person name="Seidl M.F."/>
            <person name="Snel B."/>
            <person name="Stassen J.H."/>
            <person name="Sykes S."/>
            <person name="Tripathy S."/>
            <person name="van den Berg H."/>
            <person name="Vega-Arreguin J.C."/>
            <person name="Wawra S."/>
            <person name="Young S.K."/>
            <person name="Zeng Q."/>
            <person name="Dieguez-Uribeondo J."/>
            <person name="Russ C."/>
            <person name="Tyler B.M."/>
            <person name="van West P."/>
        </authorList>
    </citation>
    <scope>NUCLEOTIDE SEQUENCE [LARGE SCALE GENOMIC DNA]</scope>
    <source>
        <strain evidence="2 3">CBS 223.65</strain>
    </source>
</reference>
<name>A0A067CYV3_SAPPC</name>
<dbReference type="Proteomes" id="UP000030745">
    <property type="component" value="Unassembled WGS sequence"/>
</dbReference>
<dbReference type="GeneID" id="24124166"/>
<dbReference type="RefSeq" id="XP_012195180.1">
    <property type="nucleotide sequence ID" value="XM_012339790.1"/>
</dbReference>
<proteinExistence type="predicted"/>
<evidence type="ECO:0000259" key="1">
    <source>
        <dbReference type="Pfam" id="PF24906"/>
    </source>
</evidence>
<feature type="domain" description="WRKY19-like zinc finger" evidence="1">
    <location>
        <begin position="179"/>
        <end position="202"/>
    </location>
</feature>
<dbReference type="EMBL" id="KK583191">
    <property type="protein sequence ID" value="KDO34450.1"/>
    <property type="molecule type" value="Genomic_DNA"/>
</dbReference>
<dbReference type="AlphaFoldDB" id="A0A067CYV3"/>
<gene>
    <name evidence="2" type="ORF">SPRG_01584</name>
</gene>
<dbReference type="InterPro" id="IPR056866">
    <property type="entry name" value="Znf_WRKY19"/>
</dbReference>
<dbReference type="KEGG" id="spar:SPRG_01584"/>
<dbReference type="PANTHER" id="PTHR31827:SF1">
    <property type="entry name" value="EMB|CAB89363.1"/>
    <property type="match status" value="1"/>
</dbReference>
<feature type="domain" description="WRKY19-like zinc finger" evidence="1">
    <location>
        <begin position="141"/>
        <end position="164"/>
    </location>
</feature>
<evidence type="ECO:0000313" key="2">
    <source>
        <dbReference type="EMBL" id="KDO34450.1"/>
    </source>
</evidence>
<organism evidence="2 3">
    <name type="scientific">Saprolegnia parasitica (strain CBS 223.65)</name>
    <dbReference type="NCBI Taxonomy" id="695850"/>
    <lineage>
        <taxon>Eukaryota</taxon>
        <taxon>Sar</taxon>
        <taxon>Stramenopiles</taxon>
        <taxon>Oomycota</taxon>
        <taxon>Saprolegniomycetes</taxon>
        <taxon>Saprolegniales</taxon>
        <taxon>Saprolegniaceae</taxon>
        <taxon>Saprolegnia</taxon>
    </lineage>
</organism>
<dbReference type="Pfam" id="PF24906">
    <property type="entry name" value="Zf_WRKY19"/>
    <property type="match status" value="2"/>
</dbReference>